<evidence type="ECO:0000313" key="2">
    <source>
        <dbReference type="Proteomes" id="UP000016930"/>
    </source>
</evidence>
<dbReference type="HOGENOM" id="CLU_1461138_0_0_1"/>
<proteinExistence type="predicted"/>
<keyword evidence="2" id="KW-1185">Reference proteome</keyword>
<protein>
    <submittedName>
        <fullName evidence="1">Uncharacterized protein</fullName>
    </submittedName>
</protein>
<reference evidence="1 2" key="1">
    <citation type="journal article" date="2012" name="Proc. Natl. Acad. Sci. U.S.A.">
        <title>Comparative genomics of Ceriporiopsis subvermispora and Phanerochaete chrysosporium provide insight into selective ligninolysis.</title>
        <authorList>
            <person name="Fernandez-Fueyo E."/>
            <person name="Ruiz-Duenas F.J."/>
            <person name="Ferreira P."/>
            <person name="Floudas D."/>
            <person name="Hibbett D.S."/>
            <person name="Canessa P."/>
            <person name="Larrondo L.F."/>
            <person name="James T.Y."/>
            <person name="Seelenfreund D."/>
            <person name="Lobos S."/>
            <person name="Polanco R."/>
            <person name="Tello M."/>
            <person name="Honda Y."/>
            <person name="Watanabe T."/>
            <person name="Watanabe T."/>
            <person name="Ryu J.S."/>
            <person name="Kubicek C.P."/>
            <person name="Schmoll M."/>
            <person name="Gaskell J."/>
            <person name="Hammel K.E."/>
            <person name="St John F.J."/>
            <person name="Vanden Wymelenberg A."/>
            <person name="Sabat G."/>
            <person name="Splinter BonDurant S."/>
            <person name="Syed K."/>
            <person name="Yadav J.S."/>
            <person name="Doddapaneni H."/>
            <person name="Subramanian V."/>
            <person name="Lavin J.L."/>
            <person name="Oguiza J.A."/>
            <person name="Perez G."/>
            <person name="Pisabarro A.G."/>
            <person name="Ramirez L."/>
            <person name="Santoyo F."/>
            <person name="Master E."/>
            <person name="Coutinho P.M."/>
            <person name="Henrissat B."/>
            <person name="Lombard V."/>
            <person name="Magnuson J.K."/>
            <person name="Kuees U."/>
            <person name="Hori C."/>
            <person name="Igarashi K."/>
            <person name="Samejima M."/>
            <person name="Held B.W."/>
            <person name="Barry K.W."/>
            <person name="LaButti K.M."/>
            <person name="Lapidus A."/>
            <person name="Lindquist E.A."/>
            <person name="Lucas S.M."/>
            <person name="Riley R."/>
            <person name="Salamov A.A."/>
            <person name="Hoffmeister D."/>
            <person name="Schwenk D."/>
            <person name="Hadar Y."/>
            <person name="Yarden O."/>
            <person name="de Vries R.P."/>
            <person name="Wiebenga A."/>
            <person name="Stenlid J."/>
            <person name="Eastwood D."/>
            <person name="Grigoriev I.V."/>
            <person name="Berka R.M."/>
            <person name="Blanchette R.A."/>
            <person name="Kersten P."/>
            <person name="Martinez A.T."/>
            <person name="Vicuna R."/>
            <person name="Cullen D."/>
        </authorList>
    </citation>
    <scope>NUCLEOTIDE SEQUENCE [LARGE SCALE GENOMIC DNA]</scope>
    <source>
        <strain evidence="1 2">B</strain>
    </source>
</reference>
<dbReference type="AlphaFoldDB" id="M2QHU0"/>
<gene>
    <name evidence="1" type="ORF">CERSUDRAFT_84790</name>
</gene>
<dbReference type="EMBL" id="KB445798">
    <property type="protein sequence ID" value="EMD36608.1"/>
    <property type="molecule type" value="Genomic_DNA"/>
</dbReference>
<organism evidence="1 2">
    <name type="scientific">Ceriporiopsis subvermispora (strain B)</name>
    <name type="common">White-rot fungus</name>
    <name type="synonym">Gelatoporia subvermispora</name>
    <dbReference type="NCBI Taxonomy" id="914234"/>
    <lineage>
        <taxon>Eukaryota</taxon>
        <taxon>Fungi</taxon>
        <taxon>Dikarya</taxon>
        <taxon>Basidiomycota</taxon>
        <taxon>Agaricomycotina</taxon>
        <taxon>Agaricomycetes</taxon>
        <taxon>Polyporales</taxon>
        <taxon>Gelatoporiaceae</taxon>
        <taxon>Gelatoporia</taxon>
    </lineage>
</organism>
<accession>M2QHU0</accession>
<evidence type="ECO:0000313" key="1">
    <source>
        <dbReference type="EMBL" id="EMD36608.1"/>
    </source>
</evidence>
<dbReference type="Proteomes" id="UP000016930">
    <property type="component" value="Unassembled WGS sequence"/>
</dbReference>
<name>M2QHU0_CERS8</name>
<sequence>MCKKDLSWLVEYLDLIGPSTLSFTLLVLGRKCFRNIDAVKGHYMDLNNLIVDMTCFAFLARKEVPFKMLRAFGRLFPSMTHLVVRVRWADGFDNSFGAQFRQIWDHDSRWPAQGCPRYERKWMATLDERKFALRLAKCLLSIQFLVLEFSGKRRSYWQIERTDKGPCSTKLKSGLGEDILAARGL</sequence>